<reference evidence="1" key="1">
    <citation type="submission" date="2023-03" db="EMBL/GenBank/DDBJ databases">
        <title>Massive genome expansion in bonnet fungi (Mycena s.s.) driven by repeated elements and novel gene families across ecological guilds.</title>
        <authorList>
            <consortium name="Lawrence Berkeley National Laboratory"/>
            <person name="Harder C.B."/>
            <person name="Miyauchi S."/>
            <person name="Viragh M."/>
            <person name="Kuo A."/>
            <person name="Thoen E."/>
            <person name="Andreopoulos B."/>
            <person name="Lu D."/>
            <person name="Skrede I."/>
            <person name="Drula E."/>
            <person name="Henrissat B."/>
            <person name="Morin E."/>
            <person name="Kohler A."/>
            <person name="Barry K."/>
            <person name="LaButti K."/>
            <person name="Morin E."/>
            <person name="Salamov A."/>
            <person name="Lipzen A."/>
            <person name="Mereny Z."/>
            <person name="Hegedus B."/>
            <person name="Baldrian P."/>
            <person name="Stursova M."/>
            <person name="Weitz H."/>
            <person name="Taylor A."/>
            <person name="Grigoriev I.V."/>
            <person name="Nagy L.G."/>
            <person name="Martin F."/>
            <person name="Kauserud H."/>
        </authorList>
    </citation>
    <scope>NUCLEOTIDE SEQUENCE</scope>
    <source>
        <strain evidence="1">CBHHK002</strain>
    </source>
</reference>
<keyword evidence="2" id="KW-1185">Reference proteome</keyword>
<dbReference type="Proteomes" id="UP001218218">
    <property type="component" value="Unassembled WGS sequence"/>
</dbReference>
<protein>
    <submittedName>
        <fullName evidence="1">Uncharacterized protein</fullName>
    </submittedName>
</protein>
<evidence type="ECO:0000313" key="2">
    <source>
        <dbReference type="Proteomes" id="UP001218218"/>
    </source>
</evidence>
<gene>
    <name evidence="1" type="ORF">DFH08DRAFT_824674</name>
</gene>
<proteinExistence type="predicted"/>
<organism evidence="1 2">
    <name type="scientific">Mycena albidolilacea</name>
    <dbReference type="NCBI Taxonomy" id="1033008"/>
    <lineage>
        <taxon>Eukaryota</taxon>
        <taxon>Fungi</taxon>
        <taxon>Dikarya</taxon>
        <taxon>Basidiomycota</taxon>
        <taxon>Agaricomycotina</taxon>
        <taxon>Agaricomycetes</taxon>
        <taxon>Agaricomycetidae</taxon>
        <taxon>Agaricales</taxon>
        <taxon>Marasmiineae</taxon>
        <taxon>Mycenaceae</taxon>
        <taxon>Mycena</taxon>
    </lineage>
</organism>
<evidence type="ECO:0000313" key="1">
    <source>
        <dbReference type="EMBL" id="KAJ7306724.1"/>
    </source>
</evidence>
<sequence length="113" mass="12396">MASVVCHVSPFAETEKPPPPVVLLLLQTDLNTPTSTSLVIYEDLEHPVPTAKKKHHEAWEGGERETIIIKTTVHALVDKLLDTTKSLTDQDPELVQEVFQQATSSNASNKAAK</sequence>
<comment type="caution">
    <text evidence="1">The sequence shown here is derived from an EMBL/GenBank/DDBJ whole genome shotgun (WGS) entry which is preliminary data.</text>
</comment>
<dbReference type="EMBL" id="JARIHO010000092">
    <property type="protein sequence ID" value="KAJ7306724.1"/>
    <property type="molecule type" value="Genomic_DNA"/>
</dbReference>
<dbReference type="AlphaFoldDB" id="A0AAD6Z3N1"/>
<accession>A0AAD6Z3N1</accession>
<name>A0AAD6Z3N1_9AGAR</name>